<dbReference type="PANTHER" id="PTHR34580">
    <property type="match status" value="1"/>
</dbReference>
<dbReference type="InterPro" id="IPR026881">
    <property type="entry name" value="WYL_dom"/>
</dbReference>
<sequence>MNRTNLCIRMLQLLKARGKMNTTQLATELEVNPRNIREFKKELVLAGYNVEEVKGRYGGYILNDEYDLPVTIFSDEQKDALVQSYKFMRTQKDFKPLPLYCDAMDKIISTSKISSNDSLHYMSNSMELDEKISHMIDKTQQAMNHGLCVLLSYQSLQDEAPKQFEVEPYEIIHYHKSYYLIGFSLLRKDYRMYRFSSQRMFSCEISSRHFIRDNHFHLSNYIGEHSLIPLDLKLVKVRVYHENNGLRLFKEKYWGNKLQAINKQEAYTDFEFYTDDMSNLYQSLFSMSDQMEILNPEDVKIAYLSRVQKILNAYRDEKN</sequence>
<dbReference type="Proteomes" id="UP000434241">
    <property type="component" value="Unassembled WGS sequence"/>
</dbReference>
<protein>
    <submittedName>
        <fullName evidence="2">WYL domain-containing protein</fullName>
    </submittedName>
</protein>
<dbReference type="PANTHER" id="PTHR34580:SF1">
    <property type="entry name" value="PROTEIN PAFC"/>
    <property type="match status" value="1"/>
</dbReference>
<proteinExistence type="predicted"/>
<dbReference type="EMBL" id="VUMR01000043">
    <property type="protein sequence ID" value="MSS56775.1"/>
    <property type="molecule type" value="Genomic_DNA"/>
</dbReference>
<dbReference type="AlphaFoldDB" id="A0A6N7V311"/>
<dbReference type="InterPro" id="IPR051534">
    <property type="entry name" value="CBASS_pafABC_assoc_protein"/>
</dbReference>
<evidence type="ECO:0000313" key="3">
    <source>
        <dbReference type="Proteomes" id="UP000434241"/>
    </source>
</evidence>
<dbReference type="Pfam" id="PF13280">
    <property type="entry name" value="WYL"/>
    <property type="match status" value="1"/>
</dbReference>
<feature type="domain" description="WYL" evidence="1">
    <location>
        <begin position="136"/>
        <end position="196"/>
    </location>
</feature>
<dbReference type="Gene3D" id="1.10.10.10">
    <property type="entry name" value="Winged helix-like DNA-binding domain superfamily/Winged helix DNA-binding domain"/>
    <property type="match status" value="1"/>
</dbReference>
<dbReference type="InterPro" id="IPR036388">
    <property type="entry name" value="WH-like_DNA-bd_sf"/>
</dbReference>
<comment type="caution">
    <text evidence="2">The sequence shown here is derived from an EMBL/GenBank/DDBJ whole genome shotgun (WGS) entry which is preliminary data.</text>
</comment>
<reference evidence="2 3" key="1">
    <citation type="submission" date="2019-08" db="EMBL/GenBank/DDBJ databases">
        <title>In-depth cultivation of the pig gut microbiome towards novel bacterial diversity and tailored functional studies.</title>
        <authorList>
            <person name="Wylensek D."/>
            <person name="Hitch T.C.A."/>
            <person name="Clavel T."/>
        </authorList>
    </citation>
    <scope>NUCLEOTIDE SEQUENCE [LARGE SCALE GENOMIC DNA]</scope>
    <source>
        <strain evidence="2 3">LKV-472-APC-3</strain>
    </source>
</reference>
<gene>
    <name evidence="2" type="ORF">FYJ55_07710</name>
</gene>
<accession>A0A6N7V311</accession>
<name>A0A6N7V311_9FIRM</name>
<organism evidence="2 3">
    <name type="scientific">Holdemanella porci</name>
    <dbReference type="NCBI Taxonomy" id="2652276"/>
    <lineage>
        <taxon>Bacteria</taxon>
        <taxon>Bacillati</taxon>
        <taxon>Bacillota</taxon>
        <taxon>Erysipelotrichia</taxon>
        <taxon>Erysipelotrichales</taxon>
        <taxon>Erysipelotrichaceae</taxon>
        <taxon>Holdemanella</taxon>
    </lineage>
</organism>
<dbReference type="SUPFAM" id="SSF46785">
    <property type="entry name" value="Winged helix' DNA-binding domain"/>
    <property type="match status" value="1"/>
</dbReference>
<keyword evidence="3" id="KW-1185">Reference proteome</keyword>
<dbReference type="PROSITE" id="PS52050">
    <property type="entry name" value="WYL"/>
    <property type="match status" value="1"/>
</dbReference>
<evidence type="ECO:0000313" key="2">
    <source>
        <dbReference type="EMBL" id="MSS56775.1"/>
    </source>
</evidence>
<dbReference type="RefSeq" id="WP_154556349.1">
    <property type="nucleotide sequence ID" value="NZ_JAQCYS010000005.1"/>
</dbReference>
<dbReference type="InterPro" id="IPR036390">
    <property type="entry name" value="WH_DNA-bd_sf"/>
</dbReference>
<dbReference type="GeneID" id="93159181"/>
<evidence type="ECO:0000259" key="1">
    <source>
        <dbReference type="Pfam" id="PF13280"/>
    </source>
</evidence>